<sequence>MKFSALLTTPGLLLAGAAAIEMEVREEVDSDWILIPVDDGVCKTFDVEVVQINLVPWSNGGKSFLCRIYALPECQGECMGQIPSNHPLTGLLDPPRWSVYCWTACCWP</sequence>
<name>A0A9P8NHS4_ASPFM</name>
<organism evidence="2 3">
    <name type="scientific">Aspergillus fumigatus</name>
    <name type="common">Neosartorya fumigata</name>
    <dbReference type="NCBI Taxonomy" id="746128"/>
    <lineage>
        <taxon>Eukaryota</taxon>
        <taxon>Fungi</taxon>
        <taxon>Dikarya</taxon>
        <taxon>Ascomycota</taxon>
        <taxon>Pezizomycotina</taxon>
        <taxon>Eurotiomycetes</taxon>
        <taxon>Eurotiomycetidae</taxon>
        <taxon>Eurotiales</taxon>
        <taxon>Aspergillaceae</taxon>
        <taxon>Aspergillus</taxon>
        <taxon>Aspergillus subgen. Fumigati</taxon>
    </lineage>
</organism>
<dbReference type="AlphaFoldDB" id="A0A9P8NHS4"/>
<protein>
    <submittedName>
        <fullName evidence="2">Uncharacterized protein</fullName>
    </submittedName>
</protein>
<feature type="chain" id="PRO_5040105928" evidence="1">
    <location>
        <begin position="20"/>
        <end position="108"/>
    </location>
</feature>
<feature type="signal peptide" evidence="1">
    <location>
        <begin position="1"/>
        <end position="19"/>
    </location>
</feature>
<evidence type="ECO:0000313" key="2">
    <source>
        <dbReference type="EMBL" id="KAH1901022.1"/>
    </source>
</evidence>
<dbReference type="Proteomes" id="UP000813423">
    <property type="component" value="Unassembled WGS sequence"/>
</dbReference>
<evidence type="ECO:0000256" key="1">
    <source>
        <dbReference type="SAM" id="SignalP"/>
    </source>
</evidence>
<evidence type="ECO:0000313" key="3">
    <source>
        <dbReference type="Proteomes" id="UP000813423"/>
    </source>
</evidence>
<gene>
    <name evidence="2" type="ORF">KXV57_008213</name>
</gene>
<accession>A0A9P8NHS4</accession>
<proteinExistence type="predicted"/>
<reference evidence="2" key="1">
    <citation type="submission" date="2021-08" db="EMBL/GenBank/DDBJ databases">
        <title>Global Aspergillus fumigatus from environmental and clinical sources.</title>
        <authorList>
            <person name="Barber A."/>
            <person name="Sae-Ong T."/>
        </authorList>
    </citation>
    <scope>NUCLEOTIDE SEQUENCE</scope>
    <source>
        <strain evidence="2">NRZ-2016-071</strain>
    </source>
</reference>
<dbReference type="EMBL" id="JAIBSC010000070">
    <property type="protein sequence ID" value="KAH1901022.1"/>
    <property type="molecule type" value="Genomic_DNA"/>
</dbReference>
<keyword evidence="1" id="KW-0732">Signal</keyword>
<comment type="caution">
    <text evidence="2">The sequence shown here is derived from an EMBL/GenBank/DDBJ whole genome shotgun (WGS) entry which is preliminary data.</text>
</comment>